<gene>
    <name evidence="1" type="ORF">FOB60_004334</name>
</gene>
<organism evidence="1 2">
    <name type="scientific">Candida parapsilosis</name>
    <name type="common">Yeast</name>
    <dbReference type="NCBI Taxonomy" id="5480"/>
    <lineage>
        <taxon>Eukaryota</taxon>
        <taxon>Fungi</taxon>
        <taxon>Dikarya</taxon>
        <taxon>Ascomycota</taxon>
        <taxon>Saccharomycotina</taxon>
        <taxon>Pichiomycetes</taxon>
        <taxon>Debaryomycetaceae</taxon>
        <taxon>Candida/Lodderomyces clade</taxon>
        <taxon>Candida</taxon>
    </lineage>
</organism>
<evidence type="ECO:0000313" key="2">
    <source>
        <dbReference type="Proteomes" id="UP000590412"/>
    </source>
</evidence>
<dbReference type="EMBL" id="JABWAB010000006">
    <property type="protein sequence ID" value="KAF6048951.1"/>
    <property type="molecule type" value="Genomic_DNA"/>
</dbReference>
<dbReference type="AlphaFoldDB" id="A0A8X7TBB3"/>
<protein>
    <submittedName>
        <fullName evidence="1">Uncharacterized protein</fullName>
    </submittedName>
</protein>
<reference evidence="1" key="1">
    <citation type="submission" date="2020-03" db="EMBL/GenBank/DDBJ databases">
        <title>FDA dAtabase for Regulatory Grade micrObial Sequences (FDA-ARGOS): Supporting development and validation of Infectious Disease Dx tests.</title>
        <authorList>
            <person name="Campos J."/>
            <person name="Goldberg B."/>
            <person name="Tallon L."/>
            <person name="Sadzewicz L."/>
            <person name="Vavikolanu K."/>
            <person name="Mehta A."/>
            <person name="Aluvathingal J."/>
            <person name="Nadendla S."/>
            <person name="Nandy P."/>
            <person name="Geyer C."/>
            <person name="Yan Y."/>
            <person name="Sichtig H."/>
        </authorList>
    </citation>
    <scope>NUCLEOTIDE SEQUENCE [LARGE SCALE GENOMIC DNA]</scope>
    <source>
        <strain evidence="1">FDAARGOS_652</strain>
    </source>
</reference>
<name>A0A8X7TBB3_CANPA</name>
<evidence type="ECO:0000313" key="1">
    <source>
        <dbReference type="EMBL" id="KAF6048951.1"/>
    </source>
</evidence>
<comment type="caution">
    <text evidence="1">The sequence shown here is derived from an EMBL/GenBank/DDBJ whole genome shotgun (WGS) entry which is preliminary data.</text>
</comment>
<sequence>MCMENIITIHHVNYFNVSSIGWVGKVSNVASQEAKFNRKTIGELTLRSFEYLSCQKFTLPASHLKSRESDFSIVFKHWLTPLVQFLRGSYEEKPRIANPRKKGHSLWPDYIATLQNNMCSIMELKKDPHIKFYNKKLLEHRKVLHQIGLYMCGKKTTLGFLVTHYMLVAITFRPRQNSRTKQGTEDSCQNHSFGFEYLNFHMNPHASLLSGSLTMFWENAPEQLGEQGFERPQIRP</sequence>
<dbReference type="Proteomes" id="UP000590412">
    <property type="component" value="Unassembled WGS sequence"/>
</dbReference>
<accession>A0A8X7TBB3</accession>
<proteinExistence type="predicted"/>